<dbReference type="OrthoDB" id="9781411at2"/>
<dbReference type="AlphaFoldDB" id="A0A1H9JRX0"/>
<evidence type="ECO:0000256" key="5">
    <source>
        <dbReference type="ARBA" id="ARBA00022538"/>
    </source>
</evidence>
<keyword evidence="7" id="KW-0630">Potassium</keyword>
<name>A0A1H9JRX0_9GAMM</name>
<accession>A0A1H9JRX0</accession>
<dbReference type="Proteomes" id="UP000199233">
    <property type="component" value="Unassembled WGS sequence"/>
</dbReference>
<feature type="transmembrane region" description="Helical" evidence="11">
    <location>
        <begin position="143"/>
        <end position="166"/>
    </location>
</feature>
<dbReference type="EMBL" id="FOFS01000012">
    <property type="protein sequence ID" value="SEQ89731.1"/>
    <property type="molecule type" value="Genomic_DNA"/>
</dbReference>
<keyword evidence="10 11" id="KW-0472">Membrane</keyword>
<dbReference type="PROSITE" id="PS51201">
    <property type="entry name" value="RCK_N"/>
    <property type="match status" value="1"/>
</dbReference>
<dbReference type="PANTHER" id="PTHR46157:SF4">
    <property type="entry name" value="K(+) EFFLUX ANTIPORTER 3, CHLOROPLASTIC"/>
    <property type="match status" value="1"/>
</dbReference>
<dbReference type="Gene3D" id="1.20.1530.20">
    <property type="match status" value="1"/>
</dbReference>
<gene>
    <name evidence="13" type="ORF">SAMN04488038_11253</name>
</gene>
<dbReference type="GO" id="GO:0012505">
    <property type="term" value="C:endomembrane system"/>
    <property type="evidence" value="ECO:0007669"/>
    <property type="project" value="UniProtKB-SubCell"/>
</dbReference>
<keyword evidence="9" id="KW-0406">Ion transport</keyword>
<feature type="transmembrane region" description="Helical" evidence="11">
    <location>
        <begin position="356"/>
        <end position="375"/>
    </location>
</feature>
<dbReference type="GO" id="GO:1902600">
    <property type="term" value="P:proton transmembrane transport"/>
    <property type="evidence" value="ECO:0007669"/>
    <property type="project" value="InterPro"/>
</dbReference>
<dbReference type="STRING" id="489703.SAMN04488038_11253"/>
<protein>
    <submittedName>
        <fullName evidence="13">Glutathione-regulated potassium-efflux system protein KefB</fullName>
    </submittedName>
</protein>
<proteinExistence type="inferred from homology"/>
<dbReference type="Pfam" id="PF00999">
    <property type="entry name" value="Na_H_Exchanger"/>
    <property type="match status" value="1"/>
</dbReference>
<dbReference type="PANTHER" id="PTHR46157">
    <property type="entry name" value="K(+) EFFLUX ANTIPORTER 3, CHLOROPLASTIC"/>
    <property type="match status" value="1"/>
</dbReference>
<dbReference type="RefSeq" id="WP_093287961.1">
    <property type="nucleotide sequence ID" value="NZ_FOFS01000012.1"/>
</dbReference>
<dbReference type="GO" id="GO:0008324">
    <property type="term" value="F:monoatomic cation transmembrane transporter activity"/>
    <property type="evidence" value="ECO:0007669"/>
    <property type="project" value="InterPro"/>
</dbReference>
<comment type="similarity">
    <text evidence="2">Belongs to the monovalent cation:proton antiporter 2 (CPA2) transporter (TC 2.A.37) family.</text>
</comment>
<feature type="transmembrane region" description="Helical" evidence="11">
    <location>
        <begin position="6"/>
        <end position="22"/>
    </location>
</feature>
<dbReference type="InterPro" id="IPR038770">
    <property type="entry name" value="Na+/solute_symporter_sf"/>
</dbReference>
<dbReference type="Gene3D" id="3.40.50.720">
    <property type="entry name" value="NAD(P)-binding Rossmann-like Domain"/>
    <property type="match status" value="1"/>
</dbReference>
<evidence type="ECO:0000256" key="1">
    <source>
        <dbReference type="ARBA" id="ARBA00004127"/>
    </source>
</evidence>
<evidence type="ECO:0000256" key="7">
    <source>
        <dbReference type="ARBA" id="ARBA00022958"/>
    </source>
</evidence>
<keyword evidence="5" id="KW-0633">Potassium transport</keyword>
<dbReference type="Pfam" id="PF02254">
    <property type="entry name" value="TrkA_N"/>
    <property type="match status" value="1"/>
</dbReference>
<evidence type="ECO:0000313" key="13">
    <source>
        <dbReference type="EMBL" id="SEQ89731.1"/>
    </source>
</evidence>
<evidence type="ECO:0000256" key="3">
    <source>
        <dbReference type="ARBA" id="ARBA00022448"/>
    </source>
</evidence>
<evidence type="ECO:0000256" key="6">
    <source>
        <dbReference type="ARBA" id="ARBA00022692"/>
    </source>
</evidence>
<dbReference type="GO" id="GO:0015297">
    <property type="term" value="F:antiporter activity"/>
    <property type="evidence" value="ECO:0007669"/>
    <property type="project" value="UniProtKB-KW"/>
</dbReference>
<dbReference type="NCBIfam" id="TIGR00932">
    <property type="entry name" value="2a37"/>
    <property type="match status" value="1"/>
</dbReference>
<dbReference type="InterPro" id="IPR003148">
    <property type="entry name" value="RCK_N"/>
</dbReference>
<feature type="transmembrane region" description="Helical" evidence="11">
    <location>
        <begin position="178"/>
        <end position="199"/>
    </location>
</feature>
<feature type="transmembrane region" description="Helical" evidence="11">
    <location>
        <begin position="110"/>
        <end position="131"/>
    </location>
</feature>
<evidence type="ECO:0000259" key="12">
    <source>
        <dbReference type="PROSITE" id="PS51201"/>
    </source>
</evidence>
<dbReference type="InterPro" id="IPR036291">
    <property type="entry name" value="NAD(P)-bd_dom_sf"/>
</dbReference>
<evidence type="ECO:0000256" key="4">
    <source>
        <dbReference type="ARBA" id="ARBA00022449"/>
    </source>
</evidence>
<comment type="subcellular location">
    <subcellularLocation>
        <location evidence="1">Endomembrane system</location>
        <topology evidence="1">Multi-pass membrane protein</topology>
    </subcellularLocation>
</comment>
<evidence type="ECO:0000256" key="10">
    <source>
        <dbReference type="ARBA" id="ARBA00023136"/>
    </source>
</evidence>
<dbReference type="GO" id="GO:0005886">
    <property type="term" value="C:plasma membrane"/>
    <property type="evidence" value="ECO:0007669"/>
    <property type="project" value="TreeGrafter"/>
</dbReference>
<feature type="domain" description="RCK N-terminal" evidence="12">
    <location>
        <begin position="393"/>
        <end position="509"/>
    </location>
</feature>
<keyword evidence="6 11" id="KW-0812">Transmembrane</keyword>
<evidence type="ECO:0000256" key="11">
    <source>
        <dbReference type="SAM" id="Phobius"/>
    </source>
</evidence>
<feature type="transmembrane region" description="Helical" evidence="11">
    <location>
        <begin position="292"/>
        <end position="311"/>
    </location>
</feature>
<keyword evidence="14" id="KW-1185">Reference proteome</keyword>
<feature type="transmembrane region" description="Helical" evidence="11">
    <location>
        <begin position="27"/>
        <end position="45"/>
    </location>
</feature>
<evidence type="ECO:0000256" key="8">
    <source>
        <dbReference type="ARBA" id="ARBA00022989"/>
    </source>
</evidence>
<organism evidence="13 14">
    <name type="scientific">Solimonas aquatica</name>
    <dbReference type="NCBI Taxonomy" id="489703"/>
    <lineage>
        <taxon>Bacteria</taxon>
        <taxon>Pseudomonadati</taxon>
        <taxon>Pseudomonadota</taxon>
        <taxon>Gammaproteobacteria</taxon>
        <taxon>Nevskiales</taxon>
        <taxon>Nevskiaceae</taxon>
        <taxon>Solimonas</taxon>
    </lineage>
</organism>
<feature type="transmembrane region" description="Helical" evidence="11">
    <location>
        <begin position="266"/>
        <end position="286"/>
    </location>
</feature>
<keyword evidence="3" id="KW-0813">Transport</keyword>
<feature type="transmembrane region" description="Helical" evidence="11">
    <location>
        <begin position="82"/>
        <end position="104"/>
    </location>
</feature>
<dbReference type="InterPro" id="IPR006153">
    <property type="entry name" value="Cation/H_exchanger_TM"/>
</dbReference>
<evidence type="ECO:0000256" key="2">
    <source>
        <dbReference type="ARBA" id="ARBA00005551"/>
    </source>
</evidence>
<dbReference type="FunFam" id="3.40.50.720:FF:000036">
    <property type="entry name" value="Glutathione-regulated potassium-efflux system protein KefB"/>
    <property type="match status" value="1"/>
</dbReference>
<keyword evidence="4" id="KW-0050">Antiport</keyword>
<keyword evidence="8 11" id="KW-1133">Transmembrane helix</keyword>
<feature type="transmembrane region" description="Helical" evidence="11">
    <location>
        <begin position="51"/>
        <end position="70"/>
    </location>
</feature>
<sequence length="590" mass="64239">MLIDMALFLSAAVLFVPLFRRLGLGAVLGYVAAGIVIGPAGFGFITEVEKILRFAEYGIILLLFIIGLELQPSRLWSMRRAVFGFGALQVGASTALLAAGALALGYEARAAVVAGFGLAMSSTALVLQMLSERRELTTRHGRMAFAILLFQDLSVIPFLALVPLLASGLPTHHDGHGWLTAAKTLAVFAAVVLGGRYAVRPVMRRVAAAQTPELFTAAALLIVIGTALAMEAVGLSMSLGAFLAGVLLSESEYRHELQADIEPFKGLLLGLFFMAVGMSADLHALIAEPLQILALVLGLMLIKAAVLWLLARLAGLSGDAPSALAASLWQGGEFAFVLLSAAVSAEVLDATLSARLVLVVVLSMILTPPLFSLHVKLRQRREARPFDTIDTEPRQVLIIGFGPFAQIVARLLRVKGITYTVLDKDSEQVDFVRQFGNQVFYGDASRLDLLRAAHAEKAEFMVLAIPEVEASLHVAEVVRRNFPQLRIFAVAINRNHALRLMDLGVHEVIRRSYFSSLVMARKLLVDMGDTEESANHAIELFRRHDEQLLRRQHELPHEDGLKLAQTAREAEQELQQLFASDQADREARRA</sequence>
<dbReference type="SUPFAM" id="SSF51735">
    <property type="entry name" value="NAD(P)-binding Rossmann-fold domains"/>
    <property type="match status" value="1"/>
</dbReference>
<evidence type="ECO:0000313" key="14">
    <source>
        <dbReference type="Proteomes" id="UP000199233"/>
    </source>
</evidence>
<dbReference type="InterPro" id="IPR004771">
    <property type="entry name" value="K/H_exchanger"/>
</dbReference>
<dbReference type="GO" id="GO:0006813">
    <property type="term" value="P:potassium ion transport"/>
    <property type="evidence" value="ECO:0007669"/>
    <property type="project" value="UniProtKB-KW"/>
</dbReference>
<evidence type="ECO:0000256" key="9">
    <source>
        <dbReference type="ARBA" id="ARBA00023065"/>
    </source>
</evidence>
<reference evidence="13 14" key="1">
    <citation type="submission" date="2016-10" db="EMBL/GenBank/DDBJ databases">
        <authorList>
            <person name="de Groot N.N."/>
        </authorList>
    </citation>
    <scope>NUCLEOTIDE SEQUENCE [LARGE SCALE GENOMIC DNA]</scope>
    <source>
        <strain evidence="13 14">DSM 25927</strain>
    </source>
</reference>